<sequence length="213" mass="23561">MSDNGEIEVEAVSGFQALPKDVTAEVGSVKLFNKWSYEDVEVRDISLTDYVQLRSTYIPHSAGKYAAKRFRKANCPIIERLTNSLMMHGRNNGKKLMAVRIVAHSFEIIHLMTDQNPIQIAVDAIVNCGPREDSTRIGSAGTVRRQAVDVSPLRRVNQAIALLTTGAREASFRNVKSIAECLAEELINAAKGSSNSYAIKKKDELERVAKSNR</sequence>
<keyword evidence="2 4" id="KW-0689">Ribosomal protein</keyword>
<evidence type="ECO:0000313" key="6">
    <source>
        <dbReference type="EMBL" id="KAJ9149846.1"/>
    </source>
</evidence>
<dbReference type="EMBL" id="JANBVO010000009">
    <property type="protein sequence ID" value="KAJ9149846.1"/>
    <property type="molecule type" value="Genomic_DNA"/>
</dbReference>
<dbReference type="GO" id="GO:0006412">
    <property type="term" value="P:translation"/>
    <property type="evidence" value="ECO:0007669"/>
    <property type="project" value="InterPro"/>
</dbReference>
<comment type="similarity">
    <text evidence="1 4">Belongs to the universal ribosomal protein uS7 family.</text>
</comment>
<dbReference type="PANTHER" id="PTHR11205">
    <property type="entry name" value="RIBOSOMAL PROTEIN S7"/>
    <property type="match status" value="1"/>
</dbReference>
<keyword evidence="3 4" id="KW-0687">Ribonucleoprotein</keyword>
<organism evidence="6 7">
    <name type="scientific">Pleurostoma richardsiae</name>
    <dbReference type="NCBI Taxonomy" id="41990"/>
    <lineage>
        <taxon>Eukaryota</taxon>
        <taxon>Fungi</taxon>
        <taxon>Dikarya</taxon>
        <taxon>Ascomycota</taxon>
        <taxon>Pezizomycotina</taxon>
        <taxon>Sordariomycetes</taxon>
        <taxon>Sordariomycetidae</taxon>
        <taxon>Calosphaeriales</taxon>
        <taxon>Pleurostomataceae</taxon>
        <taxon>Pleurostoma</taxon>
    </lineage>
</organism>
<comment type="caution">
    <text evidence="6">The sequence shown here is derived from an EMBL/GenBank/DDBJ whole genome shotgun (WGS) entry which is preliminary data.</text>
</comment>
<dbReference type="InterPro" id="IPR036823">
    <property type="entry name" value="Ribosomal_uS7_dom_sf"/>
</dbReference>
<dbReference type="InterPro" id="IPR000235">
    <property type="entry name" value="Ribosomal_uS7"/>
</dbReference>
<dbReference type="InterPro" id="IPR005716">
    <property type="entry name" value="Ribosomal_uS7_euk/arc"/>
</dbReference>
<dbReference type="GO" id="GO:0003735">
    <property type="term" value="F:structural constituent of ribosome"/>
    <property type="evidence" value="ECO:0007669"/>
    <property type="project" value="InterPro"/>
</dbReference>
<dbReference type="FunFam" id="1.10.455.10:FF:000002">
    <property type="entry name" value="40S ribosomal protein S5"/>
    <property type="match status" value="1"/>
</dbReference>
<feature type="domain" description="Small ribosomal subunit protein uS7" evidence="5">
    <location>
        <begin position="54"/>
        <end position="213"/>
    </location>
</feature>
<dbReference type="Pfam" id="PF00177">
    <property type="entry name" value="Ribosomal_S7"/>
    <property type="match status" value="1"/>
</dbReference>
<reference evidence="6" key="1">
    <citation type="submission" date="2022-07" db="EMBL/GenBank/DDBJ databases">
        <title>Fungi with potential for degradation of polypropylene.</title>
        <authorList>
            <person name="Gostincar C."/>
        </authorList>
    </citation>
    <scope>NUCLEOTIDE SEQUENCE</scope>
    <source>
        <strain evidence="6">EXF-13308</strain>
    </source>
</reference>
<gene>
    <name evidence="6" type="ORF">NKR23_g3971</name>
</gene>
<dbReference type="AlphaFoldDB" id="A0AA38RHG1"/>
<evidence type="ECO:0000256" key="1">
    <source>
        <dbReference type="ARBA" id="ARBA00007151"/>
    </source>
</evidence>
<proteinExistence type="inferred from homology"/>
<evidence type="ECO:0000259" key="5">
    <source>
        <dbReference type="Pfam" id="PF00177"/>
    </source>
</evidence>
<evidence type="ECO:0000256" key="3">
    <source>
        <dbReference type="ARBA" id="ARBA00023274"/>
    </source>
</evidence>
<evidence type="ECO:0000256" key="4">
    <source>
        <dbReference type="RuleBase" id="RU003619"/>
    </source>
</evidence>
<dbReference type="SUPFAM" id="SSF47973">
    <property type="entry name" value="Ribosomal protein S7"/>
    <property type="match status" value="1"/>
</dbReference>
<dbReference type="Proteomes" id="UP001174694">
    <property type="component" value="Unassembled WGS sequence"/>
</dbReference>
<dbReference type="PIRSF" id="PIRSF002122">
    <property type="entry name" value="RPS7p_RPS7a_RPS5e_RPS7o"/>
    <property type="match status" value="1"/>
</dbReference>
<dbReference type="Gene3D" id="1.10.455.10">
    <property type="entry name" value="Ribosomal protein S7 domain"/>
    <property type="match status" value="1"/>
</dbReference>
<dbReference type="GO" id="GO:0015935">
    <property type="term" value="C:small ribosomal subunit"/>
    <property type="evidence" value="ECO:0007669"/>
    <property type="project" value="InterPro"/>
</dbReference>
<dbReference type="NCBIfam" id="NF003106">
    <property type="entry name" value="PRK04027.1"/>
    <property type="match status" value="1"/>
</dbReference>
<dbReference type="NCBIfam" id="TIGR01028">
    <property type="entry name" value="uS7_euk_arch"/>
    <property type="match status" value="1"/>
</dbReference>
<dbReference type="InterPro" id="IPR020606">
    <property type="entry name" value="Ribosomal_uS7_CS"/>
</dbReference>
<accession>A0AA38RHG1</accession>
<evidence type="ECO:0000256" key="2">
    <source>
        <dbReference type="ARBA" id="ARBA00022980"/>
    </source>
</evidence>
<name>A0AA38RHG1_9PEZI</name>
<dbReference type="InterPro" id="IPR023798">
    <property type="entry name" value="Ribosomal_uS7_dom"/>
</dbReference>
<keyword evidence="7" id="KW-1185">Reference proteome</keyword>
<dbReference type="GO" id="GO:0003723">
    <property type="term" value="F:RNA binding"/>
    <property type="evidence" value="ECO:0007669"/>
    <property type="project" value="InterPro"/>
</dbReference>
<evidence type="ECO:0000313" key="7">
    <source>
        <dbReference type="Proteomes" id="UP001174694"/>
    </source>
</evidence>
<dbReference type="CDD" id="cd14867">
    <property type="entry name" value="uS7_Eukaryote"/>
    <property type="match status" value="1"/>
</dbReference>
<protein>
    <submittedName>
        <fullName evidence="6">40S ribosomal protein S5</fullName>
    </submittedName>
</protein>
<dbReference type="PROSITE" id="PS00052">
    <property type="entry name" value="RIBOSOMAL_S7"/>
    <property type="match status" value="1"/>
</dbReference>